<organism evidence="4 5">
    <name type="scientific">Dufourea novaeangliae</name>
    <name type="common">Sweat bee</name>
    <dbReference type="NCBI Taxonomy" id="178035"/>
    <lineage>
        <taxon>Eukaryota</taxon>
        <taxon>Metazoa</taxon>
        <taxon>Ecdysozoa</taxon>
        <taxon>Arthropoda</taxon>
        <taxon>Hexapoda</taxon>
        <taxon>Insecta</taxon>
        <taxon>Pterygota</taxon>
        <taxon>Neoptera</taxon>
        <taxon>Endopterygota</taxon>
        <taxon>Hymenoptera</taxon>
        <taxon>Apocrita</taxon>
        <taxon>Aculeata</taxon>
        <taxon>Apoidea</taxon>
        <taxon>Anthophila</taxon>
        <taxon>Halictidae</taxon>
        <taxon>Rophitinae</taxon>
        <taxon>Dufourea</taxon>
    </lineage>
</organism>
<dbReference type="Gene3D" id="1.25.40.20">
    <property type="entry name" value="Ankyrin repeat-containing domain"/>
    <property type="match status" value="1"/>
</dbReference>
<dbReference type="InterPro" id="IPR036770">
    <property type="entry name" value="Ankyrin_rpt-contain_sf"/>
</dbReference>
<protein>
    <submittedName>
        <fullName evidence="4">Putative ankyrin repeat protein L93</fullName>
    </submittedName>
</protein>
<dbReference type="STRING" id="178035.A0A154P9S1"/>
<evidence type="ECO:0000256" key="3">
    <source>
        <dbReference type="PROSITE-ProRule" id="PRU00023"/>
    </source>
</evidence>
<dbReference type="InterPro" id="IPR002110">
    <property type="entry name" value="Ankyrin_rpt"/>
</dbReference>
<feature type="repeat" description="ANK" evidence="3">
    <location>
        <begin position="134"/>
        <end position="166"/>
    </location>
</feature>
<sequence length="254" mass="28673">MWLLRFASFKKIKEFFSKNRSSIDLHYPTQNLRTPLTTVIDRDDPRILSVLLERNSTSLDETTTQPYGRTALMYASYVSREPKMLEVLLENGADIGKRDTRGWTCLQYAVVGERLKNVIVLLDSGTSVNQQDFQGRTPLMISVYLSNLDILLFLLDRGAEIEVRDNAGLTTLQVAILSRKRDASCILIERGADTSVVTPTTKASIGQLCRTSMPGVLRSIEPQPRTTNTRITTDPAETKFIAVQFNLEEKISRR</sequence>
<dbReference type="PROSITE" id="PS50297">
    <property type="entry name" value="ANK_REP_REGION"/>
    <property type="match status" value="2"/>
</dbReference>
<evidence type="ECO:0000256" key="1">
    <source>
        <dbReference type="ARBA" id="ARBA00022737"/>
    </source>
</evidence>
<dbReference type="Pfam" id="PF12796">
    <property type="entry name" value="Ank_2"/>
    <property type="match status" value="1"/>
</dbReference>
<dbReference type="PANTHER" id="PTHR24198:SF165">
    <property type="entry name" value="ANKYRIN REPEAT-CONTAINING PROTEIN-RELATED"/>
    <property type="match status" value="1"/>
</dbReference>
<dbReference type="Proteomes" id="UP000076502">
    <property type="component" value="Unassembled WGS sequence"/>
</dbReference>
<dbReference type="EMBL" id="KQ434851">
    <property type="protein sequence ID" value="KZC08592.1"/>
    <property type="molecule type" value="Genomic_DNA"/>
</dbReference>
<evidence type="ECO:0000313" key="4">
    <source>
        <dbReference type="EMBL" id="KZC08592.1"/>
    </source>
</evidence>
<evidence type="ECO:0000256" key="2">
    <source>
        <dbReference type="ARBA" id="ARBA00023043"/>
    </source>
</evidence>
<name>A0A154P9S1_DUFNO</name>
<reference evidence="4 5" key="1">
    <citation type="submission" date="2015-07" db="EMBL/GenBank/DDBJ databases">
        <title>The genome of Dufourea novaeangliae.</title>
        <authorList>
            <person name="Pan H."/>
            <person name="Kapheim K."/>
        </authorList>
    </citation>
    <scope>NUCLEOTIDE SEQUENCE [LARGE SCALE GENOMIC DNA]</scope>
    <source>
        <strain evidence="4">0120121106</strain>
        <tissue evidence="4">Whole body</tissue>
    </source>
</reference>
<keyword evidence="1" id="KW-0677">Repeat</keyword>
<feature type="repeat" description="ANK" evidence="3">
    <location>
        <begin position="67"/>
        <end position="100"/>
    </location>
</feature>
<keyword evidence="5" id="KW-1185">Reference proteome</keyword>
<dbReference type="SUPFAM" id="SSF48403">
    <property type="entry name" value="Ankyrin repeat"/>
    <property type="match status" value="1"/>
</dbReference>
<dbReference type="OrthoDB" id="6596655at2759"/>
<dbReference type="PROSITE" id="PS50088">
    <property type="entry name" value="ANK_REPEAT"/>
    <property type="match status" value="2"/>
</dbReference>
<accession>A0A154P9S1</accession>
<keyword evidence="2 3" id="KW-0040">ANK repeat</keyword>
<dbReference type="AlphaFoldDB" id="A0A154P9S1"/>
<dbReference type="PANTHER" id="PTHR24198">
    <property type="entry name" value="ANKYRIN REPEAT AND PROTEIN KINASE DOMAIN-CONTAINING PROTEIN"/>
    <property type="match status" value="1"/>
</dbReference>
<evidence type="ECO:0000313" key="5">
    <source>
        <dbReference type="Proteomes" id="UP000076502"/>
    </source>
</evidence>
<gene>
    <name evidence="4" type="ORF">WN55_11247</name>
</gene>
<proteinExistence type="predicted"/>
<dbReference type="SMART" id="SM00248">
    <property type="entry name" value="ANK"/>
    <property type="match status" value="5"/>
</dbReference>